<evidence type="ECO:0000313" key="3">
    <source>
        <dbReference type="Proteomes" id="UP000781958"/>
    </source>
</evidence>
<evidence type="ECO:0000256" key="1">
    <source>
        <dbReference type="SAM" id="MobiDB-lite"/>
    </source>
</evidence>
<feature type="compositionally biased region" description="Basic and acidic residues" evidence="1">
    <location>
        <begin position="18"/>
        <end position="30"/>
    </location>
</feature>
<accession>A0ABS4SLF5</accession>
<dbReference type="RefSeq" id="WP_209766116.1">
    <property type="nucleotide sequence ID" value="NZ_JAGINP010000006.1"/>
</dbReference>
<dbReference type="EMBL" id="JAGINP010000006">
    <property type="protein sequence ID" value="MBP2292240.1"/>
    <property type="molecule type" value="Genomic_DNA"/>
</dbReference>
<feature type="region of interest" description="Disordered" evidence="1">
    <location>
        <begin position="1"/>
        <end position="38"/>
    </location>
</feature>
<comment type="caution">
    <text evidence="2">The sequence shown here is derived from an EMBL/GenBank/DDBJ whole genome shotgun (WGS) entry which is preliminary data.</text>
</comment>
<gene>
    <name evidence="2" type="ORF">J2851_002010</name>
</gene>
<dbReference type="Proteomes" id="UP000781958">
    <property type="component" value="Unassembled WGS sequence"/>
</dbReference>
<protein>
    <recommendedName>
        <fullName evidence="4">AAA domain-containing protein</fullName>
    </recommendedName>
</protein>
<name>A0ABS4SLF5_9PROT</name>
<sequence length="185" mass="20868">MASQPNDGKVVPFVRNRNVPDEEQARETKPKSNKRAPKQLELKLDREREVVFLGTNSITNPVFLRTIVDLQAKFVFDVRYVARFDFSGRPSRVAYNALLENCGRYFPVPFAFHSSIDTPELGAKLTELGEDIVRRMKDINTGINGPILLLVDEARHGRLSGQVVASVLTSETGRDWFSSDAMSER</sequence>
<evidence type="ECO:0000313" key="2">
    <source>
        <dbReference type="EMBL" id="MBP2292240.1"/>
    </source>
</evidence>
<organism evidence="2 3">
    <name type="scientific">Azospirillum rugosum</name>
    <dbReference type="NCBI Taxonomy" id="416170"/>
    <lineage>
        <taxon>Bacteria</taxon>
        <taxon>Pseudomonadati</taxon>
        <taxon>Pseudomonadota</taxon>
        <taxon>Alphaproteobacteria</taxon>
        <taxon>Rhodospirillales</taxon>
        <taxon>Azospirillaceae</taxon>
        <taxon>Azospirillum</taxon>
    </lineage>
</organism>
<reference evidence="2 3" key="1">
    <citation type="submission" date="2021-03" db="EMBL/GenBank/DDBJ databases">
        <title>Genomic Encyclopedia of Type Strains, Phase III (KMG-III): the genomes of soil and plant-associated and newly described type strains.</title>
        <authorList>
            <person name="Whitman W."/>
        </authorList>
    </citation>
    <scope>NUCLEOTIDE SEQUENCE [LARGE SCALE GENOMIC DNA]</scope>
    <source>
        <strain evidence="2 3">IMMIB AFH-6</strain>
    </source>
</reference>
<evidence type="ECO:0008006" key="4">
    <source>
        <dbReference type="Google" id="ProtNLM"/>
    </source>
</evidence>
<keyword evidence="3" id="KW-1185">Reference proteome</keyword>
<proteinExistence type="predicted"/>